<dbReference type="SUPFAM" id="SSF110997">
    <property type="entry name" value="Sporulation related repeat"/>
    <property type="match status" value="1"/>
</dbReference>
<dbReference type="InterPro" id="IPR036505">
    <property type="entry name" value="Amidase/PGRP_sf"/>
</dbReference>
<feature type="domain" description="SPOR" evidence="5">
    <location>
        <begin position="181"/>
        <end position="222"/>
    </location>
</feature>
<evidence type="ECO:0000259" key="5">
    <source>
        <dbReference type="PROSITE" id="PS51724"/>
    </source>
</evidence>
<dbReference type="PANTHER" id="PTHR30417:SF1">
    <property type="entry name" value="N-ACETYLMURAMOYL-L-ALANINE AMIDASE AMID"/>
    <property type="match status" value="1"/>
</dbReference>
<reference evidence="6" key="1">
    <citation type="submission" date="2023-06" db="EMBL/GenBank/DDBJ databases">
        <title>Draft Genome Sequences of Representative Paenibacillus Polymyxa, Bacillus cereus, Fictibacillus sp., and Brevibacillus agri Strains Isolated from Amazonian Dark Earth.</title>
        <authorList>
            <person name="Pellegrinetti T.A."/>
            <person name="Cunha I.C.M."/>
            <person name="Chaves M.G."/>
            <person name="Freitas A.S."/>
            <person name="Silva A.V.R."/>
            <person name="Tsai S.M."/>
            <person name="Mendes L.W."/>
        </authorList>
    </citation>
    <scope>NUCLEOTIDE SEQUENCE</scope>
    <source>
        <strain evidence="6">CENA-BCM004</strain>
    </source>
</reference>
<gene>
    <name evidence="6" type="ORF">QYF49_12265</name>
</gene>
<evidence type="ECO:0000256" key="4">
    <source>
        <dbReference type="ARBA" id="ARBA00023316"/>
    </source>
</evidence>
<dbReference type="SMART" id="SM00644">
    <property type="entry name" value="Ami_2"/>
    <property type="match status" value="1"/>
</dbReference>
<dbReference type="Pfam" id="PF01510">
    <property type="entry name" value="Amidase_2"/>
    <property type="match status" value="1"/>
</dbReference>
<evidence type="ECO:0000313" key="6">
    <source>
        <dbReference type="EMBL" id="MDN4073778.1"/>
    </source>
</evidence>
<comment type="caution">
    <text evidence="6">The sequence shown here is derived from an EMBL/GenBank/DDBJ whole genome shotgun (WGS) entry which is preliminary data.</text>
</comment>
<dbReference type="InterPro" id="IPR007730">
    <property type="entry name" value="SPOR-like_dom"/>
</dbReference>
<keyword evidence="4" id="KW-0961">Cell wall biogenesis/degradation</keyword>
<dbReference type="Pfam" id="PF05036">
    <property type="entry name" value="SPOR"/>
    <property type="match status" value="1"/>
</dbReference>
<dbReference type="Proteomes" id="UP001168694">
    <property type="component" value="Unassembled WGS sequence"/>
</dbReference>
<comment type="catalytic activity">
    <reaction evidence="1">
        <text>Hydrolyzes the link between N-acetylmuramoyl residues and L-amino acid residues in certain cell-wall glycopeptides.</text>
        <dbReference type="EC" id="3.5.1.28"/>
    </reaction>
</comment>
<dbReference type="GO" id="GO:0008745">
    <property type="term" value="F:N-acetylmuramoyl-L-alanine amidase activity"/>
    <property type="evidence" value="ECO:0007669"/>
    <property type="project" value="UniProtKB-EC"/>
</dbReference>
<dbReference type="Gene3D" id="3.40.80.10">
    <property type="entry name" value="Peptidoglycan recognition protein-like"/>
    <property type="match status" value="1"/>
</dbReference>
<keyword evidence="3 6" id="KW-0378">Hydrolase</keyword>
<evidence type="ECO:0000256" key="2">
    <source>
        <dbReference type="ARBA" id="ARBA00011901"/>
    </source>
</evidence>
<sequence>MPQRYNITSMLIDKKWKQRPGSNRIPRYAVAHDTGNEGSSALQNFKYFNSRELDASAHVFIDDQEVLMIIPLHEKAWHVRKQVSDANDWAIGVELCYGGKISGEEAYKRYVWFFAWLCESYEWNPMLHVKGHFQLDPGRRRDPVNALQRIGKSFEDFLGDIKDRMAIIKREGKGEPVVNENKCDRFYRVQIGCFEQKENAEKLVRKAKKAGFAAIIHVDVSS</sequence>
<name>A0ABT8E794_9BACL</name>
<dbReference type="InterPro" id="IPR002502">
    <property type="entry name" value="Amidase_domain"/>
</dbReference>
<evidence type="ECO:0000256" key="3">
    <source>
        <dbReference type="ARBA" id="ARBA00022801"/>
    </source>
</evidence>
<keyword evidence="7" id="KW-1185">Reference proteome</keyword>
<dbReference type="CDD" id="cd06583">
    <property type="entry name" value="PGRP"/>
    <property type="match status" value="1"/>
</dbReference>
<evidence type="ECO:0000313" key="7">
    <source>
        <dbReference type="Proteomes" id="UP001168694"/>
    </source>
</evidence>
<protein>
    <recommendedName>
        <fullName evidence="2">N-acetylmuramoyl-L-alanine amidase</fullName>
        <ecNumber evidence="2">3.5.1.28</ecNumber>
    </recommendedName>
</protein>
<dbReference type="InterPro" id="IPR051206">
    <property type="entry name" value="NAMLAA_amidase_2"/>
</dbReference>
<dbReference type="InterPro" id="IPR036680">
    <property type="entry name" value="SPOR-like_sf"/>
</dbReference>
<dbReference type="EC" id="3.5.1.28" evidence="2"/>
<dbReference type="SUPFAM" id="SSF55846">
    <property type="entry name" value="N-acetylmuramoyl-L-alanine amidase-like"/>
    <property type="match status" value="1"/>
</dbReference>
<dbReference type="RefSeq" id="WP_290399878.1">
    <property type="nucleotide sequence ID" value="NZ_JAUHLN010000002.1"/>
</dbReference>
<accession>A0ABT8E794</accession>
<dbReference type="Gene3D" id="3.30.70.1070">
    <property type="entry name" value="Sporulation related repeat"/>
    <property type="match status" value="1"/>
</dbReference>
<dbReference type="PANTHER" id="PTHR30417">
    <property type="entry name" value="N-ACETYLMURAMOYL-L-ALANINE AMIDASE AMID"/>
    <property type="match status" value="1"/>
</dbReference>
<dbReference type="PROSITE" id="PS51724">
    <property type="entry name" value="SPOR"/>
    <property type="match status" value="1"/>
</dbReference>
<organism evidence="6 7">
    <name type="scientific">Fictibacillus terranigra</name>
    <dbReference type="NCBI Taxonomy" id="3058424"/>
    <lineage>
        <taxon>Bacteria</taxon>
        <taxon>Bacillati</taxon>
        <taxon>Bacillota</taxon>
        <taxon>Bacilli</taxon>
        <taxon>Bacillales</taxon>
        <taxon>Fictibacillaceae</taxon>
        <taxon>Fictibacillus</taxon>
    </lineage>
</organism>
<evidence type="ECO:0000256" key="1">
    <source>
        <dbReference type="ARBA" id="ARBA00001561"/>
    </source>
</evidence>
<dbReference type="EMBL" id="JAUHLN010000002">
    <property type="protein sequence ID" value="MDN4073778.1"/>
    <property type="molecule type" value="Genomic_DNA"/>
</dbReference>
<proteinExistence type="predicted"/>